<dbReference type="SUPFAM" id="SSF161070">
    <property type="entry name" value="SNF-like"/>
    <property type="match status" value="1"/>
</dbReference>
<dbReference type="OrthoDB" id="6366319at2759"/>
<feature type="binding site" evidence="8">
    <location>
        <position position="901"/>
    </location>
    <ligand>
        <name>Na(+)</name>
        <dbReference type="ChEBI" id="CHEBI:29101"/>
        <label>1</label>
    </ligand>
</feature>
<feature type="transmembrane region" description="Helical" evidence="10">
    <location>
        <begin position="972"/>
        <end position="990"/>
    </location>
</feature>
<dbReference type="GeneID" id="101900224"/>
<feature type="transmembrane region" description="Helical" evidence="10">
    <location>
        <begin position="793"/>
        <end position="818"/>
    </location>
</feature>
<evidence type="ECO:0000256" key="2">
    <source>
        <dbReference type="ARBA" id="ARBA00006459"/>
    </source>
</evidence>
<feature type="transmembrane region" description="Helical" evidence="10">
    <location>
        <begin position="521"/>
        <end position="541"/>
    </location>
</feature>
<dbReference type="GO" id="GO:0089718">
    <property type="term" value="P:amino acid import across plasma membrane"/>
    <property type="evidence" value="ECO:0007669"/>
    <property type="project" value="TreeGrafter"/>
</dbReference>
<dbReference type="GO" id="GO:0046872">
    <property type="term" value="F:metal ion binding"/>
    <property type="evidence" value="ECO:0007669"/>
    <property type="project" value="UniProtKB-KW"/>
</dbReference>
<comment type="subcellular location">
    <subcellularLocation>
        <location evidence="1">Membrane</location>
        <topology evidence="1">Multi-pass membrane protein</topology>
    </subcellularLocation>
</comment>
<dbReference type="CDD" id="cd06857">
    <property type="entry name" value="SLC5-6-like_sbd"/>
    <property type="match status" value="1"/>
</dbReference>
<evidence type="ECO:0000313" key="11">
    <source>
        <dbReference type="Proteomes" id="UP001652621"/>
    </source>
</evidence>
<reference evidence="12" key="1">
    <citation type="submission" date="2025-08" db="UniProtKB">
        <authorList>
            <consortium name="RefSeq"/>
        </authorList>
    </citation>
    <scope>IDENTIFICATION</scope>
    <source>
        <strain evidence="12">Aabys</strain>
        <tissue evidence="12">Whole body</tissue>
    </source>
</reference>
<evidence type="ECO:0000256" key="6">
    <source>
        <dbReference type="ARBA" id="ARBA00022989"/>
    </source>
</evidence>
<dbReference type="InterPro" id="IPR037272">
    <property type="entry name" value="SNS_sf"/>
</dbReference>
<dbReference type="Proteomes" id="UP001652621">
    <property type="component" value="Unplaced"/>
</dbReference>
<dbReference type="VEuPathDB" id="VectorBase:MDOMA2_000179"/>
<keyword evidence="6 10" id="KW-1133">Transmembrane helix</keyword>
<evidence type="ECO:0000256" key="4">
    <source>
        <dbReference type="ARBA" id="ARBA00022692"/>
    </source>
</evidence>
<keyword evidence="4 10" id="KW-0812">Transmembrane</keyword>
<feature type="transmembrane region" description="Helical" evidence="10">
    <location>
        <begin position="586"/>
        <end position="614"/>
    </location>
</feature>
<dbReference type="CTD" id="36747"/>
<feature type="compositionally biased region" description="Basic and acidic residues" evidence="9">
    <location>
        <begin position="1338"/>
        <end position="1351"/>
    </location>
</feature>
<feature type="region of interest" description="Disordered" evidence="9">
    <location>
        <begin position="1256"/>
        <end position="1281"/>
    </location>
</feature>
<feature type="region of interest" description="Disordered" evidence="9">
    <location>
        <begin position="375"/>
        <end position="405"/>
    </location>
</feature>
<feature type="compositionally biased region" description="Basic and acidic residues" evidence="9">
    <location>
        <begin position="376"/>
        <end position="394"/>
    </location>
</feature>
<dbReference type="GO" id="GO:0015179">
    <property type="term" value="F:L-amino acid transmembrane transporter activity"/>
    <property type="evidence" value="ECO:0007669"/>
    <property type="project" value="TreeGrafter"/>
</dbReference>
<feature type="transmembrane region" description="Helical" evidence="10">
    <location>
        <begin position="547"/>
        <end position="565"/>
    </location>
</feature>
<dbReference type="GO" id="GO:0005886">
    <property type="term" value="C:plasma membrane"/>
    <property type="evidence" value="ECO:0007669"/>
    <property type="project" value="TreeGrafter"/>
</dbReference>
<evidence type="ECO:0000256" key="9">
    <source>
        <dbReference type="SAM" id="MobiDB-lite"/>
    </source>
</evidence>
<evidence type="ECO:0000313" key="12">
    <source>
        <dbReference type="RefSeq" id="XP_019894494.1"/>
    </source>
</evidence>
<feature type="compositionally biased region" description="Low complexity" evidence="9">
    <location>
        <begin position="462"/>
        <end position="473"/>
    </location>
</feature>
<dbReference type="PANTHER" id="PTHR11616">
    <property type="entry name" value="SODIUM/CHLORIDE DEPENDENT TRANSPORTER"/>
    <property type="match status" value="1"/>
</dbReference>
<dbReference type="GO" id="GO:0005283">
    <property type="term" value="F:amino acid:sodium symporter activity"/>
    <property type="evidence" value="ECO:0007669"/>
    <property type="project" value="TreeGrafter"/>
</dbReference>
<feature type="region of interest" description="Disordered" evidence="9">
    <location>
        <begin position="1327"/>
        <end position="1351"/>
    </location>
</feature>
<feature type="transmembrane region" description="Helical" evidence="10">
    <location>
        <begin position="938"/>
        <end position="966"/>
    </location>
</feature>
<dbReference type="PRINTS" id="PR00176">
    <property type="entry name" value="NANEUSMPORT"/>
</dbReference>
<proteinExistence type="inferred from homology"/>
<feature type="transmembrane region" description="Helical" evidence="10">
    <location>
        <begin position="683"/>
        <end position="702"/>
    </location>
</feature>
<evidence type="ECO:0000256" key="8">
    <source>
        <dbReference type="PIRSR" id="PIRSR600175-1"/>
    </source>
</evidence>
<keyword evidence="5" id="KW-0769">Symport</keyword>
<dbReference type="PANTHER" id="PTHR11616:SF323">
    <property type="entry name" value="SODIUM-DEPENDENT TRANSPORTER BEDRAGGLED"/>
    <property type="match status" value="1"/>
</dbReference>
<feature type="compositionally biased region" description="Polar residues" evidence="9">
    <location>
        <begin position="445"/>
        <end position="461"/>
    </location>
</feature>
<evidence type="ECO:0000256" key="3">
    <source>
        <dbReference type="ARBA" id="ARBA00022448"/>
    </source>
</evidence>
<dbReference type="InterPro" id="IPR000175">
    <property type="entry name" value="Na/ntran_symport"/>
</dbReference>
<keyword evidence="3" id="KW-0813">Transport</keyword>
<evidence type="ECO:0000256" key="1">
    <source>
        <dbReference type="ARBA" id="ARBA00004141"/>
    </source>
</evidence>
<feature type="transmembrane region" description="Helical" evidence="10">
    <location>
        <begin position="1060"/>
        <end position="1082"/>
    </location>
</feature>
<organism evidence="11 12">
    <name type="scientific">Musca domestica</name>
    <name type="common">House fly</name>
    <dbReference type="NCBI Taxonomy" id="7370"/>
    <lineage>
        <taxon>Eukaryota</taxon>
        <taxon>Metazoa</taxon>
        <taxon>Ecdysozoa</taxon>
        <taxon>Arthropoda</taxon>
        <taxon>Hexapoda</taxon>
        <taxon>Insecta</taxon>
        <taxon>Pterygota</taxon>
        <taxon>Neoptera</taxon>
        <taxon>Endopterygota</taxon>
        <taxon>Diptera</taxon>
        <taxon>Brachycera</taxon>
        <taxon>Muscomorpha</taxon>
        <taxon>Muscoidea</taxon>
        <taxon>Muscidae</taxon>
        <taxon>Musca</taxon>
    </lineage>
</organism>
<evidence type="ECO:0000256" key="10">
    <source>
        <dbReference type="SAM" id="Phobius"/>
    </source>
</evidence>
<gene>
    <name evidence="12" type="primary">LOC101900224</name>
</gene>
<keyword evidence="8" id="KW-0479">Metal-binding</keyword>
<feature type="region of interest" description="Disordered" evidence="9">
    <location>
        <begin position="84"/>
        <end position="113"/>
    </location>
</feature>
<feature type="region of interest" description="Disordered" evidence="9">
    <location>
        <begin position="441"/>
        <end position="473"/>
    </location>
</feature>
<keyword evidence="8" id="KW-0915">Sodium</keyword>
<feature type="transmembrane region" description="Helical" evidence="10">
    <location>
        <begin position="904"/>
        <end position="926"/>
    </location>
</feature>
<feature type="transmembrane region" description="Helical" evidence="10">
    <location>
        <begin position="709"/>
        <end position="734"/>
    </location>
</feature>
<protein>
    <submittedName>
        <fullName evidence="12">Sodium-dependent transporter bedraggled isoform X1</fullName>
    </submittedName>
</protein>
<feature type="transmembrane region" description="Helical" evidence="10">
    <location>
        <begin position="1011"/>
        <end position="1032"/>
    </location>
</feature>
<feature type="compositionally biased region" description="Polar residues" evidence="9">
    <location>
        <begin position="103"/>
        <end position="113"/>
    </location>
</feature>
<dbReference type="Pfam" id="PF00209">
    <property type="entry name" value="SNF"/>
    <property type="match status" value="1"/>
</dbReference>
<comment type="similarity">
    <text evidence="2">Belongs to the sodium:neurotransmitter symporter (SNF) (TC 2.A.22) family.</text>
</comment>
<keyword evidence="11" id="KW-1185">Reference proteome</keyword>
<feature type="binding site" evidence="8">
    <location>
        <position position="532"/>
    </location>
    <ligand>
        <name>Na(+)</name>
        <dbReference type="ChEBI" id="CHEBI:29101"/>
        <label>1</label>
    </ligand>
</feature>
<sequence length="1351" mass="150827">MPALLSEHPGPNPKTDITFFKRKRNVSLEMSLKKSFSEDCSNGYDNAENKDRIDQRSYSTLSMDDISKTNNLLLNSSSALGYCTGRRRRKRRTNENNIRTNTSEFNGTPLSGSLSDNLSRESIRKACGYVDDLSDNDLIEVQNTPGNFQKCTPAIKSSFMDGNFFNRRKKSEENPFYMADCQFSEKAVFHNEEAYDALRELDAVLDIHDVSQFDSNCSSSLTESEPDQANIEDCLLDLDDYLNKMEESALHCNIAETNKNTSSLDAARSSTLPNFQRSNYLRKTVGCGPERRSTDSILKMSKPAYASLRYTDRYHSDVVAKETKQMKQVYPVEEVESHNFENLEDNVLCNENRVCENQILTEEQIFQNLIEQNGNRGEEECRPRQYGRRAERNSHASMPESNSAANISATASINVRPMSAPASASIQMVHSEQLLRSSRAYAGSDGSTGRSTRTVSPVTIASSSDSSESSTTSHNIIESNLVINEDNAQHNINSSHDSDNVDTTQKPGFNTHWPHSYSRTLALISCTLGLFNICRFAVLTINYGPNFLIQFLLFSIIFGVPFLWLQMCLGVKIREGPVSMWKISPICSGIGISLIIVQYFITIYSSVVVVWLLVYLSDTILYQSSYRWAETNHMLIPRNYSYNNFNLTESIPDYFNINVLQRLQILKLVNNSGIRIHINDRQLAFYLAILWAAVFLILCKGLRSFGKVIFIVGMLPLLVLVVITGKLLCVVDLAKLQNVFSSSELDDFLINSKTWTAAAQETFLTWGLLGASVIAISSRTHKSQSKKTLRRDAILVVLVTLIGLFLSALMGLSCIQILNQSGYVYVPGSYEKPGTYSSVYSLKSSPSSDIISYPTKLVPHYSSLIGEVYRRHTDLKISSGYQVLRFISELFPAVLLIAGDDVSWIWGSVTFSMMFVFGVAQLCVMWKPISSALGNSTSAVLLSCVTGLLLSIPFATEVGITLLHYIDSLIGGAWFIPILWAAEIFGVFLIRGRPYNGDDLVNDLKMSGSMSAFLALSWNVLLPISLITLAVIEYKTSLSSQLYYWRGRSYYTYWARKVGALTQIGFMLLVPITAIIQIYRYLTSGPPDILDRIQMLYRPLEGSIATRLINRTQRDNIEGRYRQSGIGNSAENGVSNLHDDAPPKYTPPPSYTTATGARLAKILRQSIRRSVRRLLGDSGRSRPILSIQLEHNNESTSFPPDYSSVLPNLSGLNEVAPSISETIEIGNRPPTNLVHSRCLSLGRKQMLKKHPLMQKNVSNRPSSAPREIILDGDAGSGTTRLSRPYTAEDVITVLRSSTRIRNRTSHDTHPLNQMVFRSIENLVLNAEPPGVSSSAVSEHSDGDDHNNTSVI</sequence>
<accession>A0A9J7DMR6</accession>
<dbReference type="RefSeq" id="XP_019894494.1">
    <property type="nucleotide sequence ID" value="XM_020038935.2"/>
</dbReference>
<evidence type="ECO:0000256" key="7">
    <source>
        <dbReference type="ARBA" id="ARBA00023136"/>
    </source>
</evidence>
<name>A0A9J7DMR6_MUSDO</name>
<dbReference type="PROSITE" id="PS50267">
    <property type="entry name" value="NA_NEUROTRAN_SYMP_3"/>
    <property type="match status" value="1"/>
</dbReference>
<evidence type="ECO:0000256" key="5">
    <source>
        <dbReference type="ARBA" id="ARBA00022847"/>
    </source>
</evidence>
<keyword evidence="7 10" id="KW-0472">Membrane</keyword>